<dbReference type="PANTHER" id="PTHR30097">
    <property type="entry name" value="CATION EFFLUX SYSTEM PROTEIN CUSB"/>
    <property type="match status" value="1"/>
</dbReference>
<gene>
    <name evidence="5" type="ordered locus">RGE_29600</name>
</gene>
<dbReference type="AlphaFoldDB" id="I0HTG2"/>
<dbReference type="HOGENOM" id="CLU_033985_0_0_4"/>
<dbReference type="KEGG" id="rge:RGE_29600"/>
<dbReference type="Gene3D" id="2.40.420.20">
    <property type="match status" value="1"/>
</dbReference>
<protein>
    <recommendedName>
        <fullName evidence="7">RND efflux pump membrane fusion protein barrel-sandwich domain-containing protein</fullName>
    </recommendedName>
</protein>
<dbReference type="SUPFAM" id="SSF111369">
    <property type="entry name" value="HlyD-like secretion proteins"/>
    <property type="match status" value="1"/>
</dbReference>
<evidence type="ECO:0000256" key="4">
    <source>
        <dbReference type="SAM" id="SignalP"/>
    </source>
</evidence>
<proteinExistence type="predicted"/>
<feature type="coiled-coil region" evidence="2">
    <location>
        <begin position="131"/>
        <end position="158"/>
    </location>
</feature>
<dbReference type="EMBL" id="AP012320">
    <property type="protein sequence ID" value="BAL96299.1"/>
    <property type="molecule type" value="Genomic_DNA"/>
</dbReference>
<organism evidence="5 6">
    <name type="scientific">Rubrivivax gelatinosus (strain NBRC 100245 / IL144)</name>
    <dbReference type="NCBI Taxonomy" id="983917"/>
    <lineage>
        <taxon>Bacteria</taxon>
        <taxon>Pseudomonadati</taxon>
        <taxon>Pseudomonadota</taxon>
        <taxon>Betaproteobacteria</taxon>
        <taxon>Burkholderiales</taxon>
        <taxon>Sphaerotilaceae</taxon>
        <taxon>Rubrivivax</taxon>
    </lineage>
</organism>
<dbReference type="Gene3D" id="2.40.50.100">
    <property type="match status" value="1"/>
</dbReference>
<dbReference type="PATRIC" id="fig|983917.3.peg.2888"/>
<dbReference type="Gene3D" id="2.40.30.170">
    <property type="match status" value="1"/>
</dbReference>
<evidence type="ECO:0008006" key="7">
    <source>
        <dbReference type="Google" id="ProtNLM"/>
    </source>
</evidence>
<dbReference type="Proteomes" id="UP000007883">
    <property type="component" value="Chromosome"/>
</dbReference>
<feature type="compositionally biased region" description="Low complexity" evidence="3">
    <location>
        <begin position="95"/>
        <end position="106"/>
    </location>
</feature>
<dbReference type="STRING" id="983917.RGE_29600"/>
<dbReference type="Gene3D" id="1.10.287.470">
    <property type="entry name" value="Helix hairpin bin"/>
    <property type="match status" value="1"/>
</dbReference>
<evidence type="ECO:0000313" key="5">
    <source>
        <dbReference type="EMBL" id="BAL96299.1"/>
    </source>
</evidence>
<feature type="signal peptide" evidence="4">
    <location>
        <begin position="1"/>
        <end position="18"/>
    </location>
</feature>
<feature type="region of interest" description="Disordered" evidence="3">
    <location>
        <begin position="86"/>
        <end position="106"/>
    </location>
</feature>
<sequence>MKRLIVHTLLALAASAQAGPGAHDADGRQLAAPAATAAEAPARLPDGSVALPMPVQRRLQIRTQLAAPGEAARSVVLPARVVMDPNHGGRVQTATGGTVRPGPRGLPLPGQKVRKGELLAQVVFNASPVEAANQRAQLAELRSSLQLARQQAERLQSLEGTVPRKEIEAALAAVQSLAGRERALAGSVGATEALLAPVDGVVARADVVAGQVVEPRDLLFEIVDPGRLLVEATTADPAIATAVVGGTLEGQPGVELTLLGAARSLRDGAMPVSFRATVRGRDGLPLALGQPVQVVATLDGRVTGIVLPAAAVVRNAANEPVVWLKTGAERFVARPVRVQPLDATRVLVAGVEAGVRVVVQGANLVAQIR</sequence>
<accession>I0HTG2</accession>
<feature type="compositionally biased region" description="Low complexity" evidence="3">
    <location>
        <begin position="31"/>
        <end position="42"/>
    </location>
</feature>
<feature type="region of interest" description="Disordered" evidence="3">
    <location>
        <begin position="18"/>
        <end position="49"/>
    </location>
</feature>
<evidence type="ECO:0000256" key="1">
    <source>
        <dbReference type="ARBA" id="ARBA00022448"/>
    </source>
</evidence>
<name>I0HTG2_RUBGI</name>
<dbReference type="InterPro" id="IPR051909">
    <property type="entry name" value="MFP_Cation_Efflux"/>
</dbReference>
<evidence type="ECO:0000256" key="3">
    <source>
        <dbReference type="SAM" id="MobiDB-lite"/>
    </source>
</evidence>
<evidence type="ECO:0000256" key="2">
    <source>
        <dbReference type="SAM" id="Coils"/>
    </source>
</evidence>
<keyword evidence="1" id="KW-0813">Transport</keyword>
<dbReference type="RefSeq" id="WP_014429160.1">
    <property type="nucleotide sequence ID" value="NC_017075.1"/>
</dbReference>
<keyword evidence="2" id="KW-0175">Coiled coil</keyword>
<evidence type="ECO:0000313" key="6">
    <source>
        <dbReference type="Proteomes" id="UP000007883"/>
    </source>
</evidence>
<dbReference type="eggNOG" id="COG0845">
    <property type="taxonomic scope" value="Bacteria"/>
</dbReference>
<keyword evidence="4" id="KW-0732">Signal</keyword>
<reference evidence="5 6" key="1">
    <citation type="journal article" date="2012" name="J. Bacteriol.">
        <title>Complete genome sequence of phototrophic betaproteobacterium Rubrivivax gelatinosus IL144.</title>
        <authorList>
            <person name="Nagashima S."/>
            <person name="Kamimura A."/>
            <person name="Shimizu T."/>
            <person name="Nakamura-isaki S."/>
            <person name="Aono E."/>
            <person name="Sakamoto K."/>
            <person name="Ichikawa N."/>
            <person name="Nakazawa H."/>
            <person name="Sekine M."/>
            <person name="Yamazaki S."/>
            <person name="Fujita N."/>
            <person name="Shimada K."/>
            <person name="Hanada S."/>
            <person name="Nagashima K.V.P."/>
        </authorList>
    </citation>
    <scope>NUCLEOTIDE SEQUENCE [LARGE SCALE GENOMIC DNA]</scope>
    <source>
        <strain evidence="6">NBRC 100245 / IL144</strain>
    </source>
</reference>
<feature type="chain" id="PRO_5003628160" description="RND efflux pump membrane fusion protein barrel-sandwich domain-containing protein" evidence="4">
    <location>
        <begin position="19"/>
        <end position="369"/>
    </location>
</feature>
<keyword evidence="6" id="KW-1185">Reference proteome</keyword>